<protein>
    <submittedName>
        <fullName evidence="2">Uncharacterized protein</fullName>
    </submittedName>
</protein>
<dbReference type="AlphaFoldDB" id="A0A2K9Z6I2"/>
<feature type="region of interest" description="Disordered" evidence="1">
    <location>
        <begin position="56"/>
        <end position="100"/>
    </location>
</feature>
<name>A0A2K9Z6I2_RHILE</name>
<sequence>MLVADVQMVVLSHAVPEASNDMIPKGIKGHWTEFNETDDAAEARIPNVETACKEPSNRLTCRRSDKISKPMDDKSQANSQDVATSAGEVPRNAPTPNLSFGSALDDLGFRQLGKRAKTHLLLSGIGFRLRGGERL</sequence>
<evidence type="ECO:0000256" key="1">
    <source>
        <dbReference type="SAM" id="MobiDB-lite"/>
    </source>
</evidence>
<feature type="compositionally biased region" description="Basic and acidic residues" evidence="1">
    <location>
        <begin position="56"/>
        <end position="75"/>
    </location>
</feature>
<organism evidence="2 3">
    <name type="scientific">Rhizobium leguminosarum</name>
    <dbReference type="NCBI Taxonomy" id="384"/>
    <lineage>
        <taxon>Bacteria</taxon>
        <taxon>Pseudomonadati</taxon>
        <taxon>Pseudomonadota</taxon>
        <taxon>Alphaproteobacteria</taxon>
        <taxon>Hyphomicrobiales</taxon>
        <taxon>Rhizobiaceae</taxon>
        <taxon>Rhizobium/Agrobacterium group</taxon>
        <taxon>Rhizobium</taxon>
    </lineage>
</organism>
<evidence type="ECO:0000313" key="3">
    <source>
        <dbReference type="Proteomes" id="UP000238523"/>
    </source>
</evidence>
<reference evidence="2 3" key="1">
    <citation type="submission" date="2017-11" db="EMBL/GenBank/DDBJ databases">
        <title>Complete genome of Rhizobium leguminosarum Norway, an ineffective micro-symbiont.</title>
        <authorList>
            <person name="Hoffrichter A."/>
            <person name="Liang J."/>
            <person name="Brachmann A."/>
            <person name="Marin M."/>
        </authorList>
    </citation>
    <scope>NUCLEOTIDE SEQUENCE [LARGE SCALE GENOMIC DNA]</scope>
    <source>
        <strain evidence="2 3">Norway</strain>
    </source>
</reference>
<evidence type="ECO:0000313" key="2">
    <source>
        <dbReference type="EMBL" id="AUW43867.1"/>
    </source>
</evidence>
<accession>A0A2K9Z6I2</accession>
<gene>
    <name evidence="2" type="ORF">CUJ84_Chr003531</name>
</gene>
<dbReference type="EMBL" id="CP025012">
    <property type="protein sequence ID" value="AUW43867.1"/>
    <property type="molecule type" value="Genomic_DNA"/>
</dbReference>
<dbReference type="Proteomes" id="UP000238523">
    <property type="component" value="Chromosome"/>
</dbReference>
<proteinExistence type="predicted"/>